<dbReference type="InterPro" id="IPR003961">
    <property type="entry name" value="FN3_dom"/>
</dbReference>
<evidence type="ECO:0000256" key="10">
    <source>
        <dbReference type="ARBA" id="ARBA00023170"/>
    </source>
</evidence>
<feature type="compositionally biased region" description="Acidic residues" evidence="18">
    <location>
        <begin position="480"/>
        <end position="490"/>
    </location>
</feature>
<evidence type="ECO:0000256" key="12">
    <source>
        <dbReference type="ARBA" id="ARBA00054089"/>
    </source>
</evidence>
<dbReference type="InParanoid" id="G5BHX4"/>
<evidence type="ECO:0000256" key="15">
    <source>
        <dbReference type="ARBA" id="ARBA00077895"/>
    </source>
</evidence>
<evidence type="ECO:0000259" key="20">
    <source>
        <dbReference type="PROSITE" id="PS50853"/>
    </source>
</evidence>
<keyword evidence="6" id="KW-1133">Transmembrane helix</keyword>
<feature type="region of interest" description="Disordered" evidence="18">
    <location>
        <begin position="479"/>
        <end position="506"/>
    </location>
</feature>
<evidence type="ECO:0000256" key="1">
    <source>
        <dbReference type="ARBA" id="ARBA00004479"/>
    </source>
</evidence>
<evidence type="ECO:0000256" key="13">
    <source>
        <dbReference type="ARBA" id="ARBA00066090"/>
    </source>
</evidence>
<evidence type="ECO:0000256" key="7">
    <source>
        <dbReference type="ARBA" id="ARBA00023118"/>
    </source>
</evidence>
<evidence type="ECO:0000256" key="18">
    <source>
        <dbReference type="SAM" id="MobiDB-lite"/>
    </source>
</evidence>
<evidence type="ECO:0000256" key="11">
    <source>
        <dbReference type="ARBA" id="ARBA00023180"/>
    </source>
</evidence>
<reference evidence="21 22" key="1">
    <citation type="journal article" date="2011" name="Nature">
        <title>Genome sequencing reveals insights into physiology and longevity of the naked mole rat.</title>
        <authorList>
            <person name="Kim E.B."/>
            <person name="Fang X."/>
            <person name="Fushan A.A."/>
            <person name="Huang Z."/>
            <person name="Lobanov A.V."/>
            <person name="Han L."/>
            <person name="Marino S.M."/>
            <person name="Sun X."/>
            <person name="Turanov A.A."/>
            <person name="Yang P."/>
            <person name="Yim S.H."/>
            <person name="Zhao X."/>
            <person name="Kasaikina M.V."/>
            <person name="Stoletzki N."/>
            <person name="Peng C."/>
            <person name="Polak P."/>
            <person name="Xiong Z."/>
            <person name="Kiezun A."/>
            <person name="Zhu Y."/>
            <person name="Chen Y."/>
            <person name="Kryukov G.V."/>
            <person name="Zhang Q."/>
            <person name="Peshkin L."/>
            <person name="Yang L."/>
            <person name="Bronson R.T."/>
            <person name="Buffenstein R."/>
            <person name="Wang B."/>
            <person name="Han C."/>
            <person name="Li Q."/>
            <person name="Chen L."/>
            <person name="Zhao W."/>
            <person name="Sunyaev S.R."/>
            <person name="Park T.J."/>
            <person name="Zhang G."/>
            <person name="Wang J."/>
            <person name="Gladyshev V.N."/>
        </authorList>
    </citation>
    <scope>NUCLEOTIDE SEQUENCE [LARGE SCALE GENOMIC DNA]</scope>
</reference>
<comment type="function">
    <text evidence="12">The IFNLR1/IL10RB dimer is a receptor for the cytokine ligands IFNL2 and IFNL3 and mediates their antiviral activity. The ligand/receptor complex stimulate the activation of the JAK/STAT signaling pathway leading to the expression of IFN-stimulated genes (ISG), which contribute to the antiviral state. Determines the cell type specificity of the lambda interferon action. Shows a more restricted pattern of expression in the epithelial tissues thereby limiting responses to lambda interferons primarily to epithelial cells of the respiratory, gastrointestinal, and reproductive tracts. Seems not to be essential for early virus-activated host defense in vaginal infection, but plays an important role in Toll-like receptor (TLR)-induced antiviral defense. Plays a significant role in the antiviral immune defense in the intestinal epithelium.</text>
</comment>
<keyword evidence="11" id="KW-0325">Glycoprotein</keyword>
<dbReference type="FunFam" id="2.60.40.10:FF:001235">
    <property type="entry name" value="Interferon lambda receptor 1"/>
    <property type="match status" value="1"/>
</dbReference>
<dbReference type="Pfam" id="PF01108">
    <property type="entry name" value="Tissue_fac"/>
    <property type="match status" value="1"/>
</dbReference>
<dbReference type="InterPro" id="IPR036116">
    <property type="entry name" value="FN3_sf"/>
</dbReference>
<feature type="signal peptide" evidence="19">
    <location>
        <begin position="1"/>
        <end position="20"/>
    </location>
</feature>
<evidence type="ECO:0000256" key="16">
    <source>
        <dbReference type="ARBA" id="ARBA00080949"/>
    </source>
</evidence>
<evidence type="ECO:0000256" key="6">
    <source>
        <dbReference type="ARBA" id="ARBA00022989"/>
    </source>
</evidence>
<organism evidence="21 22">
    <name type="scientific">Heterocephalus glaber</name>
    <name type="common">Naked mole rat</name>
    <dbReference type="NCBI Taxonomy" id="10181"/>
    <lineage>
        <taxon>Eukaryota</taxon>
        <taxon>Metazoa</taxon>
        <taxon>Chordata</taxon>
        <taxon>Craniata</taxon>
        <taxon>Vertebrata</taxon>
        <taxon>Euteleostomi</taxon>
        <taxon>Mammalia</taxon>
        <taxon>Eutheria</taxon>
        <taxon>Euarchontoglires</taxon>
        <taxon>Glires</taxon>
        <taxon>Rodentia</taxon>
        <taxon>Hystricomorpha</taxon>
        <taxon>Bathyergidae</taxon>
        <taxon>Heterocephalus</taxon>
    </lineage>
</organism>
<keyword evidence="7" id="KW-0051">Antiviral defense</keyword>
<keyword evidence="8" id="KW-0472">Membrane</keyword>
<evidence type="ECO:0000256" key="9">
    <source>
        <dbReference type="ARBA" id="ARBA00023157"/>
    </source>
</evidence>
<feature type="chain" id="PRO_5003474344" description="Interferon lambda receptor 1" evidence="19">
    <location>
        <begin position="21"/>
        <end position="570"/>
    </location>
</feature>
<feature type="region of interest" description="Disordered" evidence="18">
    <location>
        <begin position="308"/>
        <end position="332"/>
    </location>
</feature>
<keyword evidence="5" id="KW-0832">Ubl conjugation</keyword>
<dbReference type="InterPro" id="IPR013783">
    <property type="entry name" value="Ig-like_fold"/>
</dbReference>
<dbReference type="GO" id="GO:0051607">
    <property type="term" value="P:defense response to virus"/>
    <property type="evidence" value="ECO:0007669"/>
    <property type="project" value="UniProtKB-KW"/>
</dbReference>
<evidence type="ECO:0000256" key="19">
    <source>
        <dbReference type="SAM" id="SignalP"/>
    </source>
</evidence>
<feature type="compositionally biased region" description="Polar residues" evidence="18">
    <location>
        <begin position="376"/>
        <end position="389"/>
    </location>
</feature>
<dbReference type="PANTHER" id="PTHR20859:SF55">
    <property type="entry name" value="INTERFERON LAMBDA RECEPTOR 1"/>
    <property type="match status" value="1"/>
</dbReference>
<sequence>MSGPGPWAPLLLCLLQAAQGRPYLAPPQNVTLFSQNFSVYLTWLPGLGNPQNVTYFVAYQSFSTLTRWQRVGNCSGTSALVCPLMCLKKQDLYIKFKGRVQVASASARSPWAESQYLDYLFEVELGPPILVVTLREKILSINATYQLPPCTPTLDLQYEVQFWKEGIGNKTLFPATAHGQPIQILLQPLARGCHCLSARTIYTLISPKYSSFSEPHCLSLGAPGANWTDLVLCSLPLLFLVVVIAGVMWKNLKGDPWFHGVKTPRALDFSGYRHPLAAFQRGGPESLDELFLCPQKKLTGRVRLAPPVRAPATLQSGSEDSAADEEDEDTDDRVSIQPYMEQPSFLGQELQPLGLSEADESGVDSGGPWTPVGQREGSSAWDSSDRSWPSTRDSLLWDEAESSCYLAKKGLGQGAGGNDHQEPLPCPECSKDLGTLKGPLKDGRSSWASWGSSSPGWSLVSGEPLVSLQTLTFCWYSRPEEEEEEEEEAEKESGSKDSSSCSWQAGSSLRTEVRDGMLGPYMASMCSEWETNRSLNPLIAAYCSVPYRWPYTVGLNLWLLSMSFSNLYTK</sequence>
<dbReference type="GO" id="GO:0005886">
    <property type="term" value="C:plasma membrane"/>
    <property type="evidence" value="ECO:0007669"/>
    <property type="project" value="TreeGrafter"/>
</dbReference>
<feature type="compositionally biased region" description="Polar residues" evidence="18">
    <location>
        <begin position="496"/>
        <end position="506"/>
    </location>
</feature>
<dbReference type="PROSITE" id="PS50853">
    <property type="entry name" value="FN3"/>
    <property type="match status" value="1"/>
</dbReference>
<comment type="subcellular location">
    <subcellularLocation>
        <location evidence="1">Membrane</location>
        <topology evidence="1">Single-pass type I membrane protein</topology>
    </subcellularLocation>
</comment>
<evidence type="ECO:0000256" key="2">
    <source>
        <dbReference type="ARBA" id="ARBA00005399"/>
    </source>
</evidence>
<evidence type="ECO:0000256" key="8">
    <source>
        <dbReference type="ARBA" id="ARBA00023136"/>
    </source>
</evidence>
<dbReference type="Gene3D" id="2.60.40.10">
    <property type="entry name" value="Immunoglobulins"/>
    <property type="match status" value="2"/>
</dbReference>
<dbReference type="InterPro" id="IPR050650">
    <property type="entry name" value="Type-II_Cytokine-TF_Rcpt"/>
</dbReference>
<evidence type="ECO:0000313" key="21">
    <source>
        <dbReference type="EMBL" id="EHB08885.1"/>
    </source>
</evidence>
<dbReference type="FunCoup" id="G5BHX4">
    <property type="interactions" value="287"/>
</dbReference>
<feature type="domain" description="Fibronectin type-III" evidence="20">
    <location>
        <begin position="26"/>
        <end position="119"/>
    </location>
</feature>
<dbReference type="AlphaFoldDB" id="G5BHX4"/>
<evidence type="ECO:0000313" key="22">
    <source>
        <dbReference type="Proteomes" id="UP000006813"/>
    </source>
</evidence>
<dbReference type="PANTHER" id="PTHR20859">
    <property type="entry name" value="INTERFERON/INTERLEUKIN RECEPTOR"/>
    <property type="match status" value="1"/>
</dbReference>
<keyword evidence="4 19" id="KW-0732">Signal</keyword>
<dbReference type="EMBL" id="JH170405">
    <property type="protein sequence ID" value="EHB08885.1"/>
    <property type="molecule type" value="Genomic_DNA"/>
</dbReference>
<dbReference type="Proteomes" id="UP000006813">
    <property type="component" value="Unassembled WGS sequence"/>
</dbReference>
<keyword evidence="10 21" id="KW-0675">Receptor</keyword>
<evidence type="ECO:0000256" key="5">
    <source>
        <dbReference type="ARBA" id="ARBA00022843"/>
    </source>
</evidence>
<dbReference type="STRING" id="10181.G5BHX4"/>
<feature type="region of interest" description="Disordered" evidence="18">
    <location>
        <begin position="357"/>
        <end position="389"/>
    </location>
</feature>
<dbReference type="SUPFAM" id="SSF49265">
    <property type="entry name" value="Fibronectin type III"/>
    <property type="match status" value="2"/>
</dbReference>
<evidence type="ECO:0000256" key="14">
    <source>
        <dbReference type="ARBA" id="ARBA00073656"/>
    </source>
</evidence>
<evidence type="ECO:0000256" key="4">
    <source>
        <dbReference type="ARBA" id="ARBA00022729"/>
    </source>
</evidence>
<protein>
    <recommendedName>
        <fullName evidence="14">Interferon lambda receptor 1</fullName>
    </recommendedName>
    <alternativeName>
        <fullName evidence="15">Cytokine receptor class-II member 12</fullName>
    </alternativeName>
    <alternativeName>
        <fullName evidence="17">Cytokine receptor family 2 member 12</fullName>
    </alternativeName>
    <alternativeName>
        <fullName evidence="16">Interleukin-28 receptor subunit alpha</fullName>
    </alternativeName>
</protein>
<gene>
    <name evidence="21" type="ORF">GW7_07484</name>
</gene>
<evidence type="ECO:0000256" key="3">
    <source>
        <dbReference type="ARBA" id="ARBA00022692"/>
    </source>
</evidence>
<proteinExistence type="inferred from homology"/>
<keyword evidence="9" id="KW-1015">Disulfide bond</keyword>
<accession>G5BHX4</accession>
<keyword evidence="3" id="KW-0812">Transmembrane</keyword>
<dbReference type="eggNOG" id="ENOG502S4B0">
    <property type="taxonomic scope" value="Eukaryota"/>
</dbReference>
<evidence type="ECO:0000256" key="17">
    <source>
        <dbReference type="ARBA" id="ARBA00081807"/>
    </source>
</evidence>
<comment type="similarity">
    <text evidence="2">Belongs to the type II cytokine receptor family.</text>
</comment>
<dbReference type="GO" id="GO:0004896">
    <property type="term" value="F:cytokine receptor activity"/>
    <property type="evidence" value="ECO:0007669"/>
    <property type="project" value="TreeGrafter"/>
</dbReference>
<name>G5BHX4_HETGA</name>
<comment type="subunit">
    <text evidence="13">Heterodimer with IL10RB.</text>
</comment>
<feature type="compositionally biased region" description="Acidic residues" evidence="18">
    <location>
        <begin position="321"/>
        <end position="331"/>
    </location>
</feature>
<dbReference type="FunFam" id="2.60.40.10:FF:001357">
    <property type="entry name" value="Interferon lambda receptor 1"/>
    <property type="match status" value="1"/>
</dbReference>